<dbReference type="EMBL" id="CP021780">
    <property type="protein sequence ID" value="ASA23212.1"/>
    <property type="molecule type" value="Genomic_DNA"/>
</dbReference>
<proteinExistence type="predicted"/>
<dbReference type="AlphaFoldDB" id="A0A2Z2KPH7"/>
<dbReference type="KEGG" id="pdh:B9T62_21825"/>
<dbReference type="InterPro" id="IPR025889">
    <property type="entry name" value="GSP17M-like_dom"/>
</dbReference>
<reference evidence="2 3" key="1">
    <citation type="submission" date="2017-06" db="EMBL/GenBank/DDBJ databases">
        <title>Complete genome sequence of Paenibacillus donghaensis KCTC 13049T isolated from East Sea sediment, South Korea.</title>
        <authorList>
            <person name="Jung B.K."/>
            <person name="Hong S.-J."/>
            <person name="Shin J.-H."/>
        </authorList>
    </citation>
    <scope>NUCLEOTIDE SEQUENCE [LARGE SCALE GENOMIC DNA]</scope>
    <source>
        <strain evidence="2 3">KCTC 13049</strain>
    </source>
</reference>
<organism evidence="2 3">
    <name type="scientific">Paenibacillus donghaensis</name>
    <dbReference type="NCBI Taxonomy" id="414771"/>
    <lineage>
        <taxon>Bacteria</taxon>
        <taxon>Bacillati</taxon>
        <taxon>Bacillota</taxon>
        <taxon>Bacilli</taxon>
        <taxon>Bacillales</taxon>
        <taxon>Paenibacillaceae</taxon>
        <taxon>Paenibacillus</taxon>
    </lineage>
</organism>
<sequence length="161" mass="16761">MGMAKLEIGIFGHRSDAALAIQDLQTHGIRAKQISIFTKQKTIVEQISKDTGIGKAQTGLGNEGLFGTAKGLAAGLNLLPDSAVAAGPAARKLAGGELGEEPDADGLQISLMGIGIPGADAEAYARHADQEHIIVVVVLEEEDSRQVGEILARHYVIGLDT</sequence>
<dbReference type="Pfam" id="PF11181">
    <property type="entry name" value="YflT"/>
    <property type="match status" value="1"/>
</dbReference>
<feature type="domain" description="General stress protein 17M-like" evidence="1">
    <location>
        <begin position="7"/>
        <end position="73"/>
    </location>
</feature>
<gene>
    <name evidence="2" type="ORF">B9T62_21825</name>
</gene>
<evidence type="ECO:0000313" key="3">
    <source>
        <dbReference type="Proteomes" id="UP000249890"/>
    </source>
</evidence>
<evidence type="ECO:0000313" key="2">
    <source>
        <dbReference type="EMBL" id="ASA23212.1"/>
    </source>
</evidence>
<protein>
    <recommendedName>
        <fullName evidence="1">General stress protein 17M-like domain-containing protein</fullName>
    </recommendedName>
</protein>
<name>A0A2Z2KPH7_9BACL</name>
<keyword evidence="3" id="KW-1185">Reference proteome</keyword>
<accession>A0A2Z2KPH7</accession>
<evidence type="ECO:0000259" key="1">
    <source>
        <dbReference type="Pfam" id="PF11181"/>
    </source>
</evidence>
<dbReference type="Proteomes" id="UP000249890">
    <property type="component" value="Chromosome"/>
</dbReference>